<accession>A0A450RV14</accession>
<reference evidence="2" key="1">
    <citation type="submission" date="2019-02" db="EMBL/GenBank/DDBJ databases">
        <authorList>
            <person name="Gruber-Vodicka R. H."/>
            <person name="Seah K. B. B."/>
        </authorList>
    </citation>
    <scope>NUCLEOTIDE SEQUENCE</scope>
    <source>
        <strain evidence="2">BECK_BZ163</strain>
        <strain evidence="4">BECK_BZ164</strain>
        <strain evidence="3">BECK_BZ165</strain>
    </source>
</reference>
<feature type="region of interest" description="Disordered" evidence="1">
    <location>
        <begin position="1"/>
        <end position="39"/>
    </location>
</feature>
<protein>
    <submittedName>
        <fullName evidence="2">Uncharacterized protein</fullName>
    </submittedName>
</protein>
<evidence type="ECO:0000256" key="1">
    <source>
        <dbReference type="SAM" id="MobiDB-lite"/>
    </source>
</evidence>
<evidence type="ECO:0000313" key="3">
    <source>
        <dbReference type="EMBL" id="VFJ43694.1"/>
    </source>
</evidence>
<proteinExistence type="predicted"/>
<organism evidence="2">
    <name type="scientific">Candidatus Kentrum sp. FM</name>
    <dbReference type="NCBI Taxonomy" id="2126340"/>
    <lineage>
        <taxon>Bacteria</taxon>
        <taxon>Pseudomonadati</taxon>
        <taxon>Pseudomonadota</taxon>
        <taxon>Gammaproteobacteria</taxon>
        <taxon>Candidatus Kentrum</taxon>
    </lineage>
</organism>
<feature type="compositionally biased region" description="Basic and acidic residues" evidence="1">
    <location>
        <begin position="1"/>
        <end position="11"/>
    </location>
</feature>
<dbReference type="EMBL" id="CAADFL010000003">
    <property type="protein sequence ID" value="VFK05685.1"/>
    <property type="molecule type" value="Genomic_DNA"/>
</dbReference>
<gene>
    <name evidence="2" type="ORF">BECKFM1743A_GA0114220_1000329</name>
    <name evidence="4" type="ORF">BECKFM1743B_GA0114221_1000329</name>
    <name evidence="3" type="ORF">BECKFM1743C_GA0114222_1000329</name>
</gene>
<dbReference type="AlphaFoldDB" id="A0A450RV14"/>
<sequence length="59" mass="6386">MAEQDTEKTKEPGVAQPAPHGDEEKAGKEYTQGEQSTTYTRTFAAAKTFLRNLVNAGKG</sequence>
<evidence type="ECO:0000313" key="4">
    <source>
        <dbReference type="EMBL" id="VFK05685.1"/>
    </source>
</evidence>
<evidence type="ECO:0000313" key="2">
    <source>
        <dbReference type="EMBL" id="VFJ42972.1"/>
    </source>
</evidence>
<dbReference type="EMBL" id="CAADEZ010000003">
    <property type="protein sequence ID" value="VFJ42972.1"/>
    <property type="molecule type" value="Genomic_DNA"/>
</dbReference>
<dbReference type="EMBL" id="CAADFA010000003">
    <property type="protein sequence ID" value="VFJ43694.1"/>
    <property type="molecule type" value="Genomic_DNA"/>
</dbReference>
<name>A0A450RV14_9GAMM</name>